<evidence type="ECO:0000256" key="1">
    <source>
        <dbReference type="SAM" id="MobiDB-lite"/>
    </source>
</evidence>
<dbReference type="GO" id="GO:0003676">
    <property type="term" value="F:nucleic acid binding"/>
    <property type="evidence" value="ECO:0007669"/>
    <property type="project" value="InterPro"/>
</dbReference>
<dbReference type="Pfam" id="PF18701">
    <property type="entry name" value="DUF5641"/>
    <property type="match status" value="1"/>
</dbReference>
<dbReference type="PANTHER" id="PTHR47331">
    <property type="entry name" value="PHD-TYPE DOMAIN-CONTAINING PROTEIN"/>
    <property type="match status" value="1"/>
</dbReference>
<comment type="caution">
    <text evidence="3">The sequence shown here is derived from an EMBL/GenBank/DDBJ whole genome shotgun (WGS) entry which is preliminary data.</text>
</comment>
<dbReference type="InterPro" id="IPR036397">
    <property type="entry name" value="RNaseH_sf"/>
</dbReference>
<evidence type="ECO:0000259" key="2">
    <source>
        <dbReference type="Pfam" id="PF18701"/>
    </source>
</evidence>
<name>A0AAE1DHW0_9GAST</name>
<sequence length="417" mass="47497">MAAVSTQIESRIDFDRFSRLTRAVRVMAWILRFVKNARCPQGRESSPAEIEAGRIMILKSVQNEFYNSEISDLKNGKCVRKTSSIYQLSPFIGEDGLVRIYGRLEKAPALLYDEKHPVLLPKCHITYLLVKDHHELMKHARVNTLITAVRGKYWILALRTIAKKICKVSINCQRQDSRPCQQIVSPLPEDRIKKSPPFSICGVDHAGPLFCSDTGDRKLYIALFTWAVIRAVHVELVDSLSVEDFILTLKRRTPMNSVNTGEFSGEVNDLILRDECQSHYVDMFGDIWREEYLRSLPPMSLKKPNSDLKIGSVVLVRNETKSRLLWPMGIVTKLFPGKDGHVRAVELKTNKGMICRAVQKLPRLEFLDETDVPETCGLSDSPEEAGKTDRAKAFSSQEEQMISRRGRTIKPREKLDL</sequence>
<keyword evidence="4" id="KW-1185">Reference proteome</keyword>
<proteinExistence type="predicted"/>
<dbReference type="AlphaFoldDB" id="A0AAE1DHW0"/>
<feature type="domain" description="DUF5641" evidence="2">
    <location>
        <begin position="279"/>
        <end position="362"/>
    </location>
</feature>
<organism evidence="3 4">
    <name type="scientific">Elysia crispata</name>
    <name type="common">lettuce slug</name>
    <dbReference type="NCBI Taxonomy" id="231223"/>
    <lineage>
        <taxon>Eukaryota</taxon>
        <taxon>Metazoa</taxon>
        <taxon>Spiralia</taxon>
        <taxon>Lophotrochozoa</taxon>
        <taxon>Mollusca</taxon>
        <taxon>Gastropoda</taxon>
        <taxon>Heterobranchia</taxon>
        <taxon>Euthyneura</taxon>
        <taxon>Panpulmonata</taxon>
        <taxon>Sacoglossa</taxon>
        <taxon>Placobranchoidea</taxon>
        <taxon>Plakobranchidae</taxon>
        <taxon>Elysia</taxon>
    </lineage>
</organism>
<protein>
    <recommendedName>
        <fullName evidence="2">DUF5641 domain-containing protein</fullName>
    </recommendedName>
</protein>
<dbReference type="EMBL" id="JAWDGP010003869">
    <property type="protein sequence ID" value="KAK3770053.1"/>
    <property type="molecule type" value="Genomic_DNA"/>
</dbReference>
<gene>
    <name evidence="3" type="ORF">RRG08_043211</name>
</gene>
<dbReference type="Proteomes" id="UP001283361">
    <property type="component" value="Unassembled WGS sequence"/>
</dbReference>
<dbReference type="PANTHER" id="PTHR47331:SF6">
    <property type="entry name" value="DOUBLECORTIN DOMAIN-CONTAINING PROTEIN"/>
    <property type="match status" value="1"/>
</dbReference>
<accession>A0AAE1DHW0</accession>
<dbReference type="Gene3D" id="3.30.420.10">
    <property type="entry name" value="Ribonuclease H-like superfamily/Ribonuclease H"/>
    <property type="match status" value="1"/>
</dbReference>
<evidence type="ECO:0000313" key="4">
    <source>
        <dbReference type="Proteomes" id="UP001283361"/>
    </source>
</evidence>
<evidence type="ECO:0000313" key="3">
    <source>
        <dbReference type="EMBL" id="KAK3770053.1"/>
    </source>
</evidence>
<reference evidence="3" key="1">
    <citation type="journal article" date="2023" name="G3 (Bethesda)">
        <title>A reference genome for the long-term kleptoplast-retaining sea slug Elysia crispata morphotype clarki.</title>
        <authorList>
            <person name="Eastman K.E."/>
            <person name="Pendleton A.L."/>
            <person name="Shaikh M.A."/>
            <person name="Suttiyut T."/>
            <person name="Ogas R."/>
            <person name="Tomko P."/>
            <person name="Gavelis G."/>
            <person name="Widhalm J.R."/>
            <person name="Wisecaver J.H."/>
        </authorList>
    </citation>
    <scope>NUCLEOTIDE SEQUENCE</scope>
    <source>
        <strain evidence="3">ECLA1</strain>
    </source>
</reference>
<dbReference type="InterPro" id="IPR040676">
    <property type="entry name" value="DUF5641"/>
</dbReference>
<feature type="region of interest" description="Disordered" evidence="1">
    <location>
        <begin position="375"/>
        <end position="417"/>
    </location>
</feature>